<feature type="domain" description="ABC transmembrane type-1" evidence="12">
    <location>
        <begin position="392"/>
        <end position="689"/>
    </location>
</feature>
<evidence type="ECO:0000256" key="1">
    <source>
        <dbReference type="ARBA" id="ARBA00004141"/>
    </source>
</evidence>
<dbReference type="CDD" id="cd03244">
    <property type="entry name" value="ABCC_MRP_domain2"/>
    <property type="match status" value="1"/>
</dbReference>
<feature type="domain" description="ABC transporter" evidence="11">
    <location>
        <begin position="1303"/>
        <end position="1539"/>
    </location>
</feature>
<comment type="caution">
    <text evidence="13">The sequence shown here is derived from an EMBL/GenBank/DDBJ whole genome shotgun (WGS) entry which is preliminary data.</text>
</comment>
<dbReference type="PROSITE" id="PS50893">
    <property type="entry name" value="ABC_TRANSPORTER_2"/>
    <property type="match status" value="2"/>
</dbReference>
<feature type="region of interest" description="Disordered" evidence="9">
    <location>
        <begin position="479"/>
        <end position="499"/>
    </location>
</feature>
<dbReference type="Gene3D" id="1.20.1560.10">
    <property type="entry name" value="ABC transporter type 1, transmembrane domain"/>
    <property type="match status" value="2"/>
</dbReference>
<dbReference type="Pfam" id="PF00664">
    <property type="entry name" value="ABC_membrane"/>
    <property type="match status" value="2"/>
</dbReference>
<dbReference type="SUPFAM" id="SSF52540">
    <property type="entry name" value="P-loop containing nucleoside triphosphate hydrolases"/>
    <property type="match status" value="2"/>
</dbReference>
<feature type="compositionally biased region" description="Basic and acidic residues" evidence="9">
    <location>
        <begin position="284"/>
        <end position="297"/>
    </location>
</feature>
<dbReference type="InParanoid" id="G7DV71"/>
<dbReference type="InterPro" id="IPR050173">
    <property type="entry name" value="ABC_transporter_C-like"/>
</dbReference>
<evidence type="ECO:0000256" key="5">
    <source>
        <dbReference type="ARBA" id="ARBA00022741"/>
    </source>
</evidence>
<keyword evidence="6" id="KW-0067">ATP-binding</keyword>
<feature type="transmembrane region" description="Helical" evidence="10">
    <location>
        <begin position="1113"/>
        <end position="1146"/>
    </location>
</feature>
<keyword evidence="5" id="KW-0547">Nucleotide-binding</keyword>
<evidence type="ECO:0008006" key="15">
    <source>
        <dbReference type="Google" id="ProtNLM"/>
    </source>
</evidence>
<keyword evidence="8 10" id="KW-0472">Membrane</keyword>
<dbReference type="SUPFAM" id="SSF90123">
    <property type="entry name" value="ABC transporter transmembrane region"/>
    <property type="match status" value="2"/>
</dbReference>
<feature type="region of interest" description="Disordered" evidence="9">
    <location>
        <begin position="37"/>
        <end position="83"/>
    </location>
</feature>
<keyword evidence="7 10" id="KW-1133">Transmembrane helix</keyword>
<dbReference type="InterPro" id="IPR036640">
    <property type="entry name" value="ABC1_TM_sf"/>
</dbReference>
<feature type="transmembrane region" description="Helical" evidence="10">
    <location>
        <begin position="524"/>
        <end position="542"/>
    </location>
</feature>
<gene>
    <name evidence="13" type="primary">Mo01133</name>
    <name evidence="13" type="ORF">E5Q_01133</name>
</gene>
<evidence type="ECO:0000259" key="12">
    <source>
        <dbReference type="PROSITE" id="PS50929"/>
    </source>
</evidence>
<dbReference type="InterPro" id="IPR011527">
    <property type="entry name" value="ABC1_TM_dom"/>
</dbReference>
<dbReference type="FunFam" id="3.40.50.300:FF:000630">
    <property type="entry name" value="ATP-binding cassette (ABC) transporter, putative"/>
    <property type="match status" value="1"/>
</dbReference>
<dbReference type="OMA" id="KMKVACS"/>
<sequence>MQALVLLGRAATLLPLLFLAASAPTLFIQRGKALRRQKGARQSDNQSDERTPLLSDRTLRRQQVSEHELRQRSQSGASQHSRRRRRASLTQALPWLRLVFNIVLFALVLAAWVVGARTRPIDLWTMLHCIDILACTVYTALLAAVALSIRAPTQLLYKHCDIASAVILISSVSQHITPYLAAQTQIVDGPLARLGLAEASIALASCIIALITPQHYVPVLPDVMPHPRQTASRLSCVLFSFLDKRMIRYYLYPPHEAPPDTTLSSFKQKLDNLTDQLGITQHDSPNDHLDVPNKELPDNVSEISDVASEASSQTEYKGADLPADERPWNARLSFSELLPPLPDILHSRWVLSKMRWLGDNEDDSDDDLRVENRPEGSMRVFLTVFRAEALQITFTALLWIVFIFVSPLSMNLLLDHVQRGGSASLVSPYVFALGLFVGPIGASVAFQQCLFMIAQMGLRLRALLSHAILTKVLRMRSGGSAASDNKTDDGSEAEATASGDTTGRVNNLVGTDIDVITASLETSLQLLAVPFKIVVSLVYLYFLLGWSAFVALAAIIAFVPLSTWVSSRYGAVQGSIMKATDRRINLINESLNAIRTIKYFAWEDPMQKGIYAARERELARIIRRARVFFMLMVISTGVPAIVTLATFAAFVYAAHGQLTASIAFTSLSLFSLLREAVISSTYLTSAFLRARVSLGRIADFIRDEEEISSSSRKRAGDRISCDHASFHWSRDSGSFELCIDRLECPPGQLTLVAGPTGSGKSALVAALLGEMDLVKGEAWVPAGSTISYAAQEPFLLDDTIRENILFGNEYDRKRYKRALFECSLISEIAGFERKDKTNALALSGGQKSRVCLCRAVYACSDIVLLDDVLSAVDSRTASHIVQKCLDGKLLKGRTVILVTHYLELCAQAVACAHIVKMKSGRITSQGPAHEMVEDDTAQKDDATDGGGELDAEHGDNAAEVHDVETERSSSAISWTNYRSYFSAMGGIVFWTLYALINLAAHVLMLGSGAWVGVWTNSKDKVDRASYYFGIYAGIQVASGISLTIMYLYLIVGAVRASRTLHRDLVTSIFGAPVHVFDRIPLGRFMNRLSKDIEIIDTEVVESLQPVFDYGVQVTLVAVTIAAVLPAFLVPAAIIAIAFFFVGQLYIRNALATRKRVAVSRSPLFNTLGNAVRGVMTIRAFGRQQDFVSAFREANDDYNRAQFHEQLLDRWLEERSDAVGATVALIVGLLTLTGSVSPGITGFLVSTGLEFTTRILYVVKAINRNELNVNSVARVLEYSSQLDQEPQGSEECKPPASWPDQGAVEIQGLSVKYDEDGPDVLRNVSIKVEQRAKIGIVGRSGSGKTTLSLALLRCVHRSAGRILIDGRDISDINLKDLRQRVTLISQEPVLFSGTIRSNLNPLNDEMDDADLWQGLKASGFLESGGTAHYTLDTPVTSHGGNFSLGQKQLLALARSLVRSTRVVIFDESTANVDADTDAFIQDTIRKHFRDSTCITIAHRLDSILDCDKVLVMKEGGTVAEWESPLKLLQDKNSIFHDMCAATGSVDDMLHRAQQGARSRKDTM</sequence>
<dbReference type="CDD" id="cd18604">
    <property type="entry name" value="ABC_6TM_VMR1_D2_like"/>
    <property type="match status" value="1"/>
</dbReference>
<dbReference type="SMART" id="SM00382">
    <property type="entry name" value="AAA"/>
    <property type="match status" value="2"/>
</dbReference>
<feature type="transmembrane region" description="Helical" evidence="10">
    <location>
        <begin position="987"/>
        <end position="1014"/>
    </location>
</feature>
<dbReference type="Gene3D" id="3.40.50.300">
    <property type="entry name" value="P-loop containing nucleotide triphosphate hydrolases"/>
    <property type="match status" value="2"/>
</dbReference>
<feature type="transmembrane region" description="Helical" evidence="10">
    <location>
        <begin position="1026"/>
        <end position="1051"/>
    </location>
</feature>
<feature type="transmembrane region" description="Helical" evidence="10">
    <location>
        <begin position="6"/>
        <end position="28"/>
    </location>
</feature>
<feature type="transmembrane region" description="Helical" evidence="10">
    <location>
        <begin position="429"/>
        <end position="454"/>
    </location>
</feature>
<dbReference type="FunFam" id="1.20.1560.10:FF:000013">
    <property type="entry name" value="ABC transporter C family member 2"/>
    <property type="match status" value="1"/>
</dbReference>
<feature type="domain" description="ABC transmembrane type-1" evidence="12">
    <location>
        <begin position="992"/>
        <end position="1262"/>
    </location>
</feature>
<reference evidence="13 14" key="1">
    <citation type="journal article" date="2011" name="J. Gen. Appl. Microbiol.">
        <title>Draft genome sequencing of the enigmatic basidiomycete Mixia osmundae.</title>
        <authorList>
            <person name="Nishida H."/>
            <person name="Nagatsuka Y."/>
            <person name="Sugiyama J."/>
        </authorList>
    </citation>
    <scope>NUCLEOTIDE SEQUENCE [LARGE SCALE GENOMIC DNA]</scope>
    <source>
        <strain evidence="14">CBS 9802 / IAM 14324 / JCM 22182 / KY 12970</strain>
    </source>
</reference>
<dbReference type="OrthoDB" id="6500128at2759"/>
<dbReference type="InterPro" id="IPR027417">
    <property type="entry name" value="P-loop_NTPase"/>
</dbReference>
<dbReference type="Proteomes" id="UP000009131">
    <property type="component" value="Unassembled WGS sequence"/>
</dbReference>
<dbReference type="PANTHER" id="PTHR24223">
    <property type="entry name" value="ATP-BINDING CASSETTE SUB-FAMILY C"/>
    <property type="match status" value="1"/>
</dbReference>
<feature type="transmembrane region" description="Helical" evidence="10">
    <location>
        <begin position="1217"/>
        <end position="1244"/>
    </location>
</feature>
<dbReference type="InterPro" id="IPR017871">
    <property type="entry name" value="ABC_transporter-like_CS"/>
</dbReference>
<dbReference type="FunCoup" id="G7DV71">
    <property type="interactions" value="33"/>
</dbReference>
<name>G7DV71_MIXOS</name>
<dbReference type="STRING" id="764103.G7DV71"/>
<dbReference type="CDD" id="cd03250">
    <property type="entry name" value="ABCC_MRP_domain1"/>
    <property type="match status" value="1"/>
</dbReference>
<evidence type="ECO:0000256" key="8">
    <source>
        <dbReference type="ARBA" id="ARBA00023136"/>
    </source>
</evidence>
<reference evidence="13 14" key="2">
    <citation type="journal article" date="2012" name="Open Biol.">
        <title>Characteristics of nucleosomes and linker DNA regions on the genome of the basidiomycete Mixia osmundae revealed by mono- and dinucleosome mapping.</title>
        <authorList>
            <person name="Nishida H."/>
            <person name="Kondo S."/>
            <person name="Matsumoto T."/>
            <person name="Suzuki Y."/>
            <person name="Yoshikawa H."/>
            <person name="Taylor T.D."/>
            <person name="Sugiyama J."/>
        </authorList>
    </citation>
    <scope>NUCLEOTIDE SEQUENCE [LARGE SCALE GENOMIC DNA]</scope>
    <source>
        <strain evidence="14">CBS 9802 / IAM 14324 / JCM 22182 / KY 12970</strain>
    </source>
</reference>
<protein>
    <recommendedName>
        <fullName evidence="15">P-loop containing nucleoside triphosphate hydrolase protein</fullName>
    </recommendedName>
</protein>
<dbReference type="PANTHER" id="PTHR24223:SF356">
    <property type="entry name" value="ATP-BINDING CASSETTE TRANSPORTER ABC4"/>
    <property type="match status" value="1"/>
</dbReference>
<dbReference type="GO" id="GO:0016020">
    <property type="term" value="C:membrane"/>
    <property type="evidence" value="ECO:0007669"/>
    <property type="project" value="UniProtKB-SubCell"/>
</dbReference>
<dbReference type="PROSITE" id="PS50929">
    <property type="entry name" value="ABC_TM1F"/>
    <property type="match status" value="2"/>
</dbReference>
<feature type="compositionally biased region" description="Basic and acidic residues" evidence="9">
    <location>
        <begin position="950"/>
        <end position="962"/>
    </location>
</feature>
<evidence type="ECO:0000259" key="11">
    <source>
        <dbReference type="PROSITE" id="PS50893"/>
    </source>
</evidence>
<feature type="transmembrane region" description="Helical" evidence="10">
    <location>
        <begin position="125"/>
        <end position="149"/>
    </location>
</feature>
<dbReference type="EMBL" id="BABT02000037">
    <property type="protein sequence ID" value="GAA94481.1"/>
    <property type="molecule type" value="Genomic_DNA"/>
</dbReference>
<feature type="transmembrane region" description="Helical" evidence="10">
    <location>
        <begin position="92"/>
        <end position="113"/>
    </location>
</feature>
<feature type="transmembrane region" description="Helical" evidence="10">
    <location>
        <begin position="548"/>
        <end position="567"/>
    </location>
</feature>
<dbReference type="CDD" id="cd18596">
    <property type="entry name" value="ABC_6TM_VMR1_D1_like"/>
    <property type="match status" value="1"/>
</dbReference>
<feature type="region of interest" description="Disordered" evidence="9">
    <location>
        <begin position="925"/>
        <end position="962"/>
    </location>
</feature>
<evidence type="ECO:0000313" key="14">
    <source>
        <dbReference type="Proteomes" id="UP000009131"/>
    </source>
</evidence>
<evidence type="ECO:0000256" key="4">
    <source>
        <dbReference type="ARBA" id="ARBA00022737"/>
    </source>
</evidence>
<dbReference type="InterPro" id="IPR003439">
    <property type="entry name" value="ABC_transporter-like_ATP-bd"/>
</dbReference>
<feature type="transmembrane region" description="Helical" evidence="10">
    <location>
        <begin position="627"/>
        <end position="654"/>
    </location>
</feature>
<comment type="subcellular location">
    <subcellularLocation>
        <location evidence="1">Membrane</location>
        <topology evidence="1">Multi-pass membrane protein</topology>
    </subcellularLocation>
</comment>
<dbReference type="Pfam" id="PF00005">
    <property type="entry name" value="ABC_tran"/>
    <property type="match status" value="2"/>
</dbReference>
<organism evidence="13 14">
    <name type="scientific">Mixia osmundae (strain CBS 9802 / IAM 14324 / JCM 22182 / KY 12970)</name>
    <dbReference type="NCBI Taxonomy" id="764103"/>
    <lineage>
        <taxon>Eukaryota</taxon>
        <taxon>Fungi</taxon>
        <taxon>Dikarya</taxon>
        <taxon>Basidiomycota</taxon>
        <taxon>Pucciniomycotina</taxon>
        <taxon>Mixiomycetes</taxon>
        <taxon>Mixiales</taxon>
        <taxon>Mixiaceae</taxon>
        <taxon>Mixia</taxon>
    </lineage>
</organism>
<proteinExistence type="predicted"/>
<accession>G7DV71</accession>
<dbReference type="GO" id="GO:0140359">
    <property type="term" value="F:ABC-type transporter activity"/>
    <property type="evidence" value="ECO:0007669"/>
    <property type="project" value="InterPro"/>
</dbReference>
<feature type="domain" description="ABC transporter" evidence="11">
    <location>
        <begin position="719"/>
        <end position="944"/>
    </location>
</feature>
<keyword evidence="3 10" id="KW-0812">Transmembrane</keyword>
<dbReference type="PROSITE" id="PS00211">
    <property type="entry name" value="ABC_TRANSPORTER_1"/>
    <property type="match status" value="2"/>
</dbReference>
<keyword evidence="4" id="KW-0677">Repeat</keyword>
<feature type="region of interest" description="Disordered" evidence="9">
    <location>
        <begin position="277"/>
        <end position="297"/>
    </location>
</feature>
<evidence type="ECO:0000256" key="10">
    <source>
        <dbReference type="SAM" id="Phobius"/>
    </source>
</evidence>
<evidence type="ECO:0000256" key="6">
    <source>
        <dbReference type="ARBA" id="ARBA00022840"/>
    </source>
</evidence>
<evidence type="ECO:0000256" key="3">
    <source>
        <dbReference type="ARBA" id="ARBA00022692"/>
    </source>
</evidence>
<dbReference type="GO" id="GO:0005524">
    <property type="term" value="F:ATP binding"/>
    <property type="evidence" value="ECO:0007669"/>
    <property type="project" value="UniProtKB-KW"/>
</dbReference>
<dbReference type="InterPro" id="IPR003593">
    <property type="entry name" value="AAA+_ATPase"/>
</dbReference>
<feature type="transmembrane region" description="Helical" evidence="10">
    <location>
        <begin position="389"/>
        <end position="409"/>
    </location>
</feature>
<keyword evidence="2" id="KW-0813">Transport</keyword>
<dbReference type="RefSeq" id="XP_014570731.1">
    <property type="nucleotide sequence ID" value="XM_014715245.1"/>
</dbReference>
<evidence type="ECO:0000256" key="7">
    <source>
        <dbReference type="ARBA" id="ARBA00022989"/>
    </source>
</evidence>
<evidence type="ECO:0000256" key="9">
    <source>
        <dbReference type="SAM" id="MobiDB-lite"/>
    </source>
</evidence>
<evidence type="ECO:0000256" key="2">
    <source>
        <dbReference type="ARBA" id="ARBA00022448"/>
    </source>
</evidence>
<dbReference type="eggNOG" id="KOG0054">
    <property type="taxonomic scope" value="Eukaryota"/>
</dbReference>
<dbReference type="GO" id="GO:0016887">
    <property type="term" value="F:ATP hydrolysis activity"/>
    <property type="evidence" value="ECO:0007669"/>
    <property type="project" value="InterPro"/>
</dbReference>
<keyword evidence="14" id="KW-1185">Reference proteome</keyword>
<feature type="compositionally biased region" description="Basic and acidic residues" evidence="9">
    <location>
        <begin position="47"/>
        <end position="71"/>
    </location>
</feature>
<evidence type="ECO:0000313" key="13">
    <source>
        <dbReference type="EMBL" id="GAA94481.1"/>
    </source>
</evidence>
<dbReference type="HOGENOM" id="CLU_000604_27_1_1"/>